<reference evidence="2 3" key="1">
    <citation type="journal article" date="2019" name="Environ. Microbiol.">
        <title>Genomics insights into ecotype formation of ammonia-oxidizing archaea in the deep ocean.</title>
        <authorList>
            <person name="Wang Y."/>
            <person name="Huang J.M."/>
            <person name="Cui G.J."/>
            <person name="Nunoura T."/>
            <person name="Takaki Y."/>
            <person name="Li W.L."/>
            <person name="Li J."/>
            <person name="Gao Z.M."/>
            <person name="Takai K."/>
            <person name="Zhang A.Q."/>
            <person name="Stepanauskas R."/>
        </authorList>
    </citation>
    <scope>NUCLEOTIDE SEQUENCE [LARGE SCALE GENOMIC DNA]</scope>
    <source>
        <strain evidence="2 3">L15b</strain>
    </source>
</reference>
<dbReference type="Gene3D" id="2.60.340.10">
    <property type="entry name" value="baseplate structural protein gp8, domain 1"/>
    <property type="match status" value="1"/>
</dbReference>
<comment type="caution">
    <text evidence="2">The sequence shown here is derived from an EMBL/GenBank/DDBJ whole genome shotgun (WGS) entry which is preliminary data.</text>
</comment>
<evidence type="ECO:0000259" key="1">
    <source>
        <dbReference type="Pfam" id="PF09215"/>
    </source>
</evidence>
<evidence type="ECO:0000313" key="3">
    <source>
        <dbReference type="Proteomes" id="UP000523105"/>
    </source>
</evidence>
<dbReference type="InterPro" id="IPR036327">
    <property type="entry name" value="Gp8_sf"/>
</dbReference>
<organism evidence="2 3">
    <name type="scientific">Marine Group I thaumarchaeote</name>
    <dbReference type="NCBI Taxonomy" id="2511932"/>
    <lineage>
        <taxon>Archaea</taxon>
        <taxon>Nitrososphaerota</taxon>
        <taxon>Marine Group I</taxon>
    </lineage>
</organism>
<feature type="non-terminal residue" evidence="2">
    <location>
        <position position="93"/>
    </location>
</feature>
<dbReference type="EMBL" id="JACASV010000088">
    <property type="protein sequence ID" value="NWJ44006.1"/>
    <property type="molecule type" value="Genomic_DNA"/>
</dbReference>
<evidence type="ECO:0000313" key="2">
    <source>
        <dbReference type="EMBL" id="NWJ44006.1"/>
    </source>
</evidence>
<sequence>MAAIITNKFRINNAKQFYESFSETAAETYYLFIGRAHAWASDADVQGNTITEGTDASPPTPNDDISSEFYNWDDMLGAKIISSSDVSYAIPRR</sequence>
<dbReference type="SUPFAM" id="SSF89433">
    <property type="entry name" value="Baseplate structural protein gp8"/>
    <property type="match status" value="1"/>
</dbReference>
<name>A0A7K4MSS5_9ARCH</name>
<feature type="domain" description="Bacteriophage T4 Gp8" evidence="1">
    <location>
        <begin position="3"/>
        <end position="93"/>
    </location>
</feature>
<protein>
    <recommendedName>
        <fullName evidence="1">Bacteriophage T4 Gp8 domain-containing protein</fullName>
    </recommendedName>
</protein>
<gene>
    <name evidence="2" type="ORF">HX837_07400</name>
</gene>
<dbReference type="Proteomes" id="UP000523105">
    <property type="component" value="Unassembled WGS sequence"/>
</dbReference>
<dbReference type="InterPro" id="IPR015298">
    <property type="entry name" value="Phage_T4_Gp8"/>
</dbReference>
<accession>A0A7K4MSS5</accession>
<proteinExistence type="predicted"/>
<dbReference type="AlphaFoldDB" id="A0A7K4MSS5"/>
<dbReference type="Pfam" id="PF09215">
    <property type="entry name" value="Phage-Gp8"/>
    <property type="match status" value="1"/>
</dbReference>